<reference evidence="1" key="1">
    <citation type="submission" date="2020-05" db="EMBL/GenBank/DDBJ databases">
        <authorList>
            <person name="Chiriac C."/>
            <person name="Salcher M."/>
            <person name="Ghai R."/>
            <person name="Kavagutti S V."/>
        </authorList>
    </citation>
    <scope>NUCLEOTIDE SEQUENCE</scope>
</reference>
<dbReference type="EMBL" id="LR797162">
    <property type="protein sequence ID" value="CAB4191129.1"/>
    <property type="molecule type" value="Genomic_DNA"/>
</dbReference>
<name>A0A6J5QEZ4_9CAUD</name>
<dbReference type="EMBL" id="LR796997">
    <property type="protein sequence ID" value="CAB4180071.1"/>
    <property type="molecule type" value="Genomic_DNA"/>
</dbReference>
<protein>
    <submittedName>
        <fullName evidence="1">Uncharacterized protein</fullName>
    </submittedName>
</protein>
<evidence type="ECO:0000313" key="1">
    <source>
        <dbReference type="EMBL" id="CAB4180071.1"/>
    </source>
</evidence>
<sequence>MAEQAGDLLMAITGGRTLMVYLAADTANFKRNMNSAETTATGFGSKVSSLGSSLTNMLGPALIGAGIAAGAMAVKFGVDGVQAFMDDEAAANKLATTLGNLGFADATASVEAMIDSQQRLTGVSDDKLRPAFDRLIRSTHDVGEATRALKLAEDIAAGTGKDLESVTAALGKAYDGNTVGLGKLGIGLDKATLATGDMDVINKALAKTFDGQAAVAAANYTGQIDRLAVGFSELQESFGRGFLGALGDTNDKTDDLMTTMKNLEPVMQDIGGAVADFAGNAATAVIGVVSLKNAFDDFMAQDTAISTTLMGIGNEITKFIAGPAILAAQALLLLGNSVTAGGAADSRAGQGYVPMRQPAGAGGGPSMGGGSAGDWANFYAVNESGSKAWAEATAKLNQGLIDLNPEVVKLVGGGGASKDAFISVKDAMATASEQINAQFAPALKMAEDALSAVRQKAVEYADSIKDAITGTISLSTAWSSAVAAGSINKGADALAGLQAQLKDTDAFTKAFADFADNPEVNQLLAGQVISLMQAQGPTAGVEFINAMTPAMSQKLSEDLQALDIFAGKTGVEVSKKFYDQGQQDAVDMLNGISAEIQAQQKSLKQLGENIGGPIADEVTKQIQRAIRNGLAAGQAEADRQEAAAFALSAGSRVTAIAVGQGITAVVTQTNQTTGTSPGRALR</sequence>
<accession>A0A6J5QEZ4</accession>
<proteinExistence type="predicted"/>
<evidence type="ECO:0000313" key="2">
    <source>
        <dbReference type="EMBL" id="CAB4191129.1"/>
    </source>
</evidence>
<organism evidence="1">
    <name type="scientific">uncultured Caudovirales phage</name>
    <dbReference type="NCBI Taxonomy" id="2100421"/>
    <lineage>
        <taxon>Viruses</taxon>
        <taxon>Duplodnaviria</taxon>
        <taxon>Heunggongvirae</taxon>
        <taxon>Uroviricota</taxon>
        <taxon>Caudoviricetes</taxon>
        <taxon>Peduoviridae</taxon>
        <taxon>Maltschvirus</taxon>
        <taxon>Maltschvirus maltsch</taxon>
    </lineage>
</organism>
<gene>
    <name evidence="1" type="ORF">UFOVP1046_9</name>
    <name evidence="2" type="ORF">UFOVP1214_19</name>
</gene>